<organism evidence="2 3">
    <name type="scientific">Allosediminivita pacifica</name>
    <dbReference type="NCBI Taxonomy" id="1267769"/>
    <lineage>
        <taxon>Bacteria</taxon>
        <taxon>Pseudomonadati</taxon>
        <taxon>Pseudomonadota</taxon>
        <taxon>Alphaproteobacteria</taxon>
        <taxon>Rhodobacterales</taxon>
        <taxon>Paracoccaceae</taxon>
        <taxon>Allosediminivita</taxon>
    </lineage>
</organism>
<dbReference type="AlphaFoldDB" id="A0A2T6ANV2"/>
<evidence type="ECO:0000313" key="3">
    <source>
        <dbReference type="Proteomes" id="UP000244069"/>
    </source>
</evidence>
<sequence>MKTLLISAAMVAATAGAAAAEMELSFYTGYQTAPHSRVDGDLPGGGGSYDELFGWEGKSFEMPPYYGVRGTWWRSETIGYGIEFSHNKVYADKDDREDLGFDRLEFTDGLNILTANVMRRWPELWGGATPYVGGGLGISVPHVDAEYPAGDSDTFGYQLTGPAARLTAGLSYPINDRFAVFGEYQFTYTSNDVDFDNDGSMDVDIKTNALNVGIAMRF</sequence>
<evidence type="ECO:0000256" key="1">
    <source>
        <dbReference type="SAM" id="SignalP"/>
    </source>
</evidence>
<dbReference type="InterPro" id="IPR011250">
    <property type="entry name" value="OMP/PagP_B-barrel"/>
</dbReference>
<dbReference type="RefSeq" id="WP_107977731.1">
    <property type="nucleotide sequence ID" value="NZ_BMEZ01000021.1"/>
</dbReference>
<reference evidence="2 3" key="1">
    <citation type="submission" date="2018-04" db="EMBL/GenBank/DDBJ databases">
        <title>Genomic Encyclopedia of Archaeal and Bacterial Type Strains, Phase II (KMG-II): from individual species to whole genera.</title>
        <authorList>
            <person name="Goeker M."/>
        </authorList>
    </citation>
    <scope>NUCLEOTIDE SEQUENCE [LARGE SCALE GENOMIC DNA]</scope>
    <source>
        <strain evidence="2 3">DSM 29329</strain>
    </source>
</reference>
<dbReference type="Gene3D" id="2.40.160.20">
    <property type="match status" value="1"/>
</dbReference>
<comment type="caution">
    <text evidence="2">The sequence shown here is derived from an EMBL/GenBank/DDBJ whole genome shotgun (WGS) entry which is preliminary data.</text>
</comment>
<dbReference type="OrthoDB" id="9810784at2"/>
<proteinExistence type="predicted"/>
<gene>
    <name evidence="2" type="ORF">C8N44_12124</name>
</gene>
<feature type="chain" id="PRO_5015549523" evidence="1">
    <location>
        <begin position="20"/>
        <end position="218"/>
    </location>
</feature>
<dbReference type="Proteomes" id="UP000244069">
    <property type="component" value="Unassembled WGS sequence"/>
</dbReference>
<dbReference type="SUPFAM" id="SSF56925">
    <property type="entry name" value="OMPA-like"/>
    <property type="match status" value="1"/>
</dbReference>
<keyword evidence="1" id="KW-0732">Signal</keyword>
<feature type="signal peptide" evidence="1">
    <location>
        <begin position="1"/>
        <end position="19"/>
    </location>
</feature>
<name>A0A2T6ANV2_9RHOB</name>
<accession>A0A2T6ANV2</accession>
<protein>
    <submittedName>
        <fullName evidence="2">Lipid A oxidase</fullName>
    </submittedName>
</protein>
<evidence type="ECO:0000313" key="2">
    <source>
        <dbReference type="EMBL" id="PTX45503.1"/>
    </source>
</evidence>
<keyword evidence="3" id="KW-1185">Reference proteome</keyword>
<dbReference type="EMBL" id="QBKN01000021">
    <property type="protein sequence ID" value="PTX45503.1"/>
    <property type="molecule type" value="Genomic_DNA"/>
</dbReference>